<evidence type="ECO:0008006" key="4">
    <source>
        <dbReference type="Google" id="ProtNLM"/>
    </source>
</evidence>
<accession>A0AAD6FXE0</accession>
<sequence>MHLVRFVLFIVLPLAFAVSPQYSVHLPCSTTDPTEENYVEACLQKKYCPGHEVDERLQGKIFADFLETLYGEKNVSKAFETYVDLNVIEHDPDDTQDRDAIVARLSQIIPFANMTILSSNFNNNIGLAHVKVNEDPEPAALADIYRMEGTCIVEHWDVIQFRPANSINPIAMF</sequence>
<evidence type="ECO:0000313" key="3">
    <source>
        <dbReference type="Proteomes" id="UP001213681"/>
    </source>
</evidence>
<feature type="chain" id="PRO_5042198330" description="SnoaL-like domain-containing protein" evidence="1">
    <location>
        <begin position="18"/>
        <end position="173"/>
    </location>
</feature>
<dbReference type="EMBL" id="JAPVEA010000008">
    <property type="protein sequence ID" value="KAJ5437743.1"/>
    <property type="molecule type" value="Genomic_DNA"/>
</dbReference>
<proteinExistence type="predicted"/>
<dbReference type="InterPro" id="IPR032710">
    <property type="entry name" value="NTF2-like_dom_sf"/>
</dbReference>
<reference evidence="2" key="2">
    <citation type="journal article" date="2023" name="IMA Fungus">
        <title>Comparative genomic study of the Penicillium genus elucidates a diverse pangenome and 15 lateral gene transfer events.</title>
        <authorList>
            <person name="Petersen C."/>
            <person name="Sorensen T."/>
            <person name="Nielsen M.R."/>
            <person name="Sondergaard T.E."/>
            <person name="Sorensen J.L."/>
            <person name="Fitzpatrick D.A."/>
            <person name="Frisvad J.C."/>
            <person name="Nielsen K.L."/>
        </authorList>
    </citation>
    <scope>NUCLEOTIDE SEQUENCE</scope>
    <source>
        <strain evidence="2">IBT 16125</strain>
    </source>
</reference>
<dbReference type="Proteomes" id="UP001213681">
    <property type="component" value="Unassembled WGS sequence"/>
</dbReference>
<feature type="signal peptide" evidence="1">
    <location>
        <begin position="1"/>
        <end position="17"/>
    </location>
</feature>
<gene>
    <name evidence="2" type="ORF">N7458_008741</name>
</gene>
<dbReference type="GeneID" id="81602366"/>
<name>A0AAD6FXE0_9EURO</name>
<dbReference type="SUPFAM" id="SSF54427">
    <property type="entry name" value="NTF2-like"/>
    <property type="match status" value="1"/>
</dbReference>
<keyword evidence="1" id="KW-0732">Signal</keyword>
<keyword evidence="3" id="KW-1185">Reference proteome</keyword>
<evidence type="ECO:0000256" key="1">
    <source>
        <dbReference type="SAM" id="SignalP"/>
    </source>
</evidence>
<reference evidence="2" key="1">
    <citation type="submission" date="2022-12" db="EMBL/GenBank/DDBJ databases">
        <authorList>
            <person name="Petersen C."/>
        </authorList>
    </citation>
    <scope>NUCLEOTIDE SEQUENCE</scope>
    <source>
        <strain evidence="2">IBT 16125</strain>
    </source>
</reference>
<evidence type="ECO:0000313" key="2">
    <source>
        <dbReference type="EMBL" id="KAJ5437743.1"/>
    </source>
</evidence>
<organism evidence="2 3">
    <name type="scientific">Penicillium daleae</name>
    <dbReference type="NCBI Taxonomy" id="63821"/>
    <lineage>
        <taxon>Eukaryota</taxon>
        <taxon>Fungi</taxon>
        <taxon>Dikarya</taxon>
        <taxon>Ascomycota</taxon>
        <taxon>Pezizomycotina</taxon>
        <taxon>Eurotiomycetes</taxon>
        <taxon>Eurotiomycetidae</taxon>
        <taxon>Eurotiales</taxon>
        <taxon>Aspergillaceae</taxon>
        <taxon>Penicillium</taxon>
    </lineage>
</organism>
<comment type="caution">
    <text evidence="2">The sequence shown here is derived from an EMBL/GenBank/DDBJ whole genome shotgun (WGS) entry which is preliminary data.</text>
</comment>
<dbReference type="RefSeq" id="XP_056760972.1">
    <property type="nucleotide sequence ID" value="XM_056912123.1"/>
</dbReference>
<dbReference type="Gene3D" id="3.10.450.50">
    <property type="match status" value="1"/>
</dbReference>
<dbReference type="AlphaFoldDB" id="A0AAD6FXE0"/>
<protein>
    <recommendedName>
        <fullName evidence="4">SnoaL-like domain-containing protein</fullName>
    </recommendedName>
</protein>